<evidence type="ECO:0000256" key="12">
    <source>
        <dbReference type="ARBA" id="ARBA00023170"/>
    </source>
</evidence>
<evidence type="ECO:0000256" key="7">
    <source>
        <dbReference type="ARBA" id="ARBA00023018"/>
    </source>
</evidence>
<evidence type="ECO:0000256" key="22">
    <source>
        <dbReference type="PIRSR" id="PIRSR601508-3"/>
    </source>
</evidence>
<evidence type="ECO:0000256" key="17">
    <source>
        <dbReference type="ARBA" id="ARBA00023303"/>
    </source>
</evidence>
<keyword evidence="9 23" id="KW-0472">Membrane</keyword>
<feature type="binding site" evidence="20">
    <location>
        <position position="683"/>
    </location>
    <ligand>
        <name>L-glutamate</name>
        <dbReference type="ChEBI" id="CHEBI:29985"/>
    </ligand>
</feature>
<dbReference type="Gene3D" id="3.40.50.2300">
    <property type="match status" value="2"/>
</dbReference>
<keyword evidence="10" id="KW-0564">Palmitate</keyword>
<dbReference type="PANTHER" id="PTHR18966">
    <property type="entry name" value="IONOTROPIC GLUTAMATE RECEPTOR"/>
    <property type="match status" value="1"/>
</dbReference>
<keyword evidence="1 23" id="KW-0813">Transport</keyword>
<sequence>MRIILFPLHFLGVYSALWGLAIGAFPSSVQIGGLFIRNTDQEYTAFRLAIFLHNTSPNATEAPFNLVPHVDNIETANSFAVTNAFCSQYSRGVFAIFGLYDKRSVNTLTSFCGALHISLVTPSFPTEGEGQFTLQLRPSIRGALLSLLDHYDWSRFVFLYDTDRGKCTAIKMQTKYGNTDVSAICVESFNEAAYRRLLEDLDRRQERKYVIDLEPERLQIILEQAVSVGKHVKGYHYIIANLGFKDISLERFMHGGANVTGFQLVDFSKPIVIKLMQRWNKLDQREYPGSESPPKYTSSLTYDGVLVMAEAFRTLRRQKIDISRRGNAGDCLANPAAPWNQGIDMERALKQVRIQGLTGNIQFDHYGRRINYTMDVFELKSNGPRKIGYWNDIDKLVLVQNENVLSNDSSAMENRTVVVTTIMIRAKLCPYVMLKKNWELYEGNDQFEGYCVDLASEIAKHIGIKYKISIVPDGKYGARDPETKIWNGMVGELVYGKAEIAVAPLTITLVREEVIDFSKPFMSLGISIMIKKPQKSKPGVFSFLDPLAYEIWMCIVFAYIGVSVVLFLVSRFSPYEWHAEEPEEGATEQGPTDQPPNEFGIFNSLWFSLGAFMQQGCDISPRSLSGRIVGGVWWFFTLIIISSYTANLAAFLTVERMVSPIESAEDLAKQTEIAYGTLDSGSTKEFFRRSKIAVYEKMWSYMKSAEPTVFTKTTAEGVARVRKSKGKYAFLLESTMNEYTEQRKPCDTMKVGGNLDSKGYGIATPKGSQLRTPVNLAVLKLSEAGVLDKLKNKWWYDKGECGPKDSGSKDKSSQALSLSNVAGVFYILVGGLGLAMLVALVEFCYKSRAEAKRMKLSFSEAMRNKARLSITGSVGENGRVLTPDCPKAVHAGHASFRHPGLAVVSSGLP</sequence>
<evidence type="ECO:0000256" key="5">
    <source>
        <dbReference type="ARBA" id="ARBA00022729"/>
    </source>
</evidence>
<feature type="binding site" evidence="20">
    <location>
        <position position="733"/>
    </location>
    <ligand>
        <name>L-glutamate</name>
        <dbReference type="ChEBI" id="CHEBI:29985"/>
    </ligand>
</feature>
<dbReference type="InterPro" id="IPR001828">
    <property type="entry name" value="ANF_lig-bd_rcpt"/>
</dbReference>
<dbReference type="FunFam" id="3.40.190.10:FF:000001">
    <property type="entry name" value="Glutamate receptor ionotropic, kainate 2"/>
    <property type="match status" value="1"/>
</dbReference>
<accession>A0A8C5EIQ3</accession>
<dbReference type="InterPro" id="IPR019594">
    <property type="entry name" value="Glu/Gly-bd"/>
</dbReference>
<evidence type="ECO:0000256" key="6">
    <source>
        <dbReference type="ARBA" id="ARBA00022989"/>
    </source>
</evidence>
<dbReference type="InterPro" id="IPR001320">
    <property type="entry name" value="Iontro_rcpt_C"/>
</dbReference>
<dbReference type="SUPFAM" id="SSF81324">
    <property type="entry name" value="Voltage-gated potassium channels"/>
    <property type="match status" value="1"/>
</dbReference>
<feature type="domain" description="Ionotropic glutamate receptor C-terminal" evidence="24">
    <location>
        <begin position="416"/>
        <end position="797"/>
    </location>
</feature>
<keyword evidence="27" id="KW-1185">Reference proteome</keyword>
<feature type="site" description="Interaction with the cone snail toxin Con-ikot-ikot" evidence="21">
    <location>
        <position position="688"/>
    </location>
</feature>
<reference evidence="26" key="2">
    <citation type="submission" date="2025-08" db="UniProtKB">
        <authorList>
            <consortium name="Ensembl"/>
        </authorList>
    </citation>
    <scope>IDENTIFICATION</scope>
</reference>
<evidence type="ECO:0000256" key="19">
    <source>
        <dbReference type="ARBA" id="ARBA00036634"/>
    </source>
</evidence>
<feature type="disulfide bond" evidence="22">
    <location>
        <begin position="746"/>
        <end position="801"/>
    </location>
</feature>
<feature type="binding site" evidence="20">
    <location>
        <position position="682"/>
    </location>
    <ligand>
        <name>L-glutamate</name>
        <dbReference type="ChEBI" id="CHEBI:29985"/>
    </ligand>
</feature>
<dbReference type="InterPro" id="IPR015683">
    <property type="entry name" value="Ionotropic_Glu_rcpt"/>
</dbReference>
<dbReference type="Ensembl" id="ENSGWIT00000024407.1">
    <property type="protein sequence ID" value="ENSGWIP00000022271.1"/>
    <property type="gene ID" value="ENSGWIG00000002156.1"/>
</dbReference>
<evidence type="ECO:0000256" key="23">
    <source>
        <dbReference type="RuleBase" id="RU367118"/>
    </source>
</evidence>
<evidence type="ECO:0000256" key="10">
    <source>
        <dbReference type="ARBA" id="ARBA00023139"/>
    </source>
</evidence>
<reference evidence="26" key="3">
    <citation type="submission" date="2025-09" db="UniProtKB">
        <authorList>
            <consortium name="Ensembl"/>
        </authorList>
    </citation>
    <scope>IDENTIFICATION</scope>
</reference>
<comment type="similarity">
    <text evidence="23">Belongs to the glutamate-gated ion channel (TC 1.A.10.1) family.</text>
</comment>
<gene>
    <name evidence="26" type="primary">gria4a</name>
</gene>
<evidence type="ECO:0000256" key="2">
    <source>
        <dbReference type="ARBA" id="ARBA00022475"/>
    </source>
</evidence>
<keyword evidence="17 23" id="KW-0407">Ion channel</keyword>
<dbReference type="Gene3D" id="1.10.287.70">
    <property type="match status" value="2"/>
</dbReference>
<proteinExistence type="inferred from homology"/>
<dbReference type="Proteomes" id="UP000694680">
    <property type="component" value="Chromosome 13"/>
</dbReference>
<dbReference type="GO" id="GO:0045211">
    <property type="term" value="C:postsynaptic membrane"/>
    <property type="evidence" value="ECO:0007669"/>
    <property type="project" value="UniProtKB-SubCell"/>
</dbReference>
<protein>
    <recommendedName>
        <fullName evidence="23">Glutamate receptor</fullName>
    </recommendedName>
</protein>
<comment type="catalytic activity">
    <reaction evidence="19">
        <text>Ca(2+)(in) = Ca(2+)(out)</text>
        <dbReference type="Rhea" id="RHEA:29671"/>
        <dbReference type="ChEBI" id="CHEBI:29108"/>
    </reaction>
</comment>
<dbReference type="Gene3D" id="3.40.190.10">
    <property type="entry name" value="Periplasmic binding protein-like II"/>
    <property type="match status" value="2"/>
</dbReference>
<keyword evidence="4 23" id="KW-0812">Transmembrane</keyword>
<feature type="site" description="Interaction with the cone snail toxin Con-ikot-ikot" evidence="21">
    <location>
        <position position="780"/>
    </location>
</feature>
<evidence type="ECO:0000256" key="4">
    <source>
        <dbReference type="ARBA" id="ARBA00022692"/>
    </source>
</evidence>
<keyword evidence="14 23" id="KW-0628">Postsynaptic cell membrane</keyword>
<keyword evidence="8 23" id="KW-0406">Ion transport</keyword>
<dbReference type="Pfam" id="PF00060">
    <property type="entry name" value="Lig_chan"/>
    <property type="match status" value="1"/>
</dbReference>
<feature type="site" description="Interaction with the cone snail toxin Con-ikot-ikot" evidence="21">
    <location>
        <position position="479"/>
    </location>
</feature>
<dbReference type="FunFam" id="1.10.287.70:FF:000067">
    <property type="entry name" value="glutamate receptor 2 isoform X1"/>
    <property type="match status" value="1"/>
</dbReference>
<feature type="binding site" evidence="20">
    <location>
        <position position="511"/>
    </location>
    <ligand>
        <name>L-glutamate</name>
        <dbReference type="ChEBI" id="CHEBI:29985"/>
    </ligand>
</feature>
<name>A0A8C5EIQ3_GOUWI</name>
<dbReference type="SMART" id="SM00079">
    <property type="entry name" value="PBPe"/>
    <property type="match status" value="1"/>
</dbReference>
<keyword evidence="13" id="KW-0325">Glycoprotein</keyword>
<dbReference type="SMART" id="SM00918">
    <property type="entry name" value="Lig_chan-Glu_bd"/>
    <property type="match status" value="1"/>
</dbReference>
<evidence type="ECO:0000313" key="26">
    <source>
        <dbReference type="Ensembl" id="ENSGWIP00000022271.1"/>
    </source>
</evidence>
<feature type="transmembrane region" description="Helical" evidence="23">
    <location>
        <begin position="823"/>
        <end position="845"/>
    </location>
</feature>
<feature type="site" description="Crucial to convey clamshell closure to channel opening" evidence="21">
    <location>
        <position position="661"/>
    </location>
</feature>
<evidence type="ECO:0000256" key="8">
    <source>
        <dbReference type="ARBA" id="ARBA00023065"/>
    </source>
</evidence>
<dbReference type="FunFam" id="3.40.50.2300:FF:000004">
    <property type="entry name" value="Glutamate receptor, ionotropic, AMPA 2"/>
    <property type="match status" value="1"/>
</dbReference>
<dbReference type="InterPro" id="IPR028082">
    <property type="entry name" value="Peripla_BP_I"/>
</dbReference>
<keyword evidence="5" id="KW-0732">Signal</keyword>
<feature type="disulfide bond" evidence="22">
    <location>
        <begin position="86"/>
        <end position="331"/>
    </location>
</feature>
<dbReference type="AlphaFoldDB" id="A0A8C5EIQ3"/>
<evidence type="ECO:0000259" key="25">
    <source>
        <dbReference type="SMART" id="SM00918"/>
    </source>
</evidence>
<dbReference type="SUPFAM" id="SSF53822">
    <property type="entry name" value="Periplasmic binding protein-like I"/>
    <property type="match status" value="1"/>
</dbReference>
<feature type="binding site" evidence="20">
    <location>
        <position position="506"/>
    </location>
    <ligand>
        <name>L-glutamate</name>
        <dbReference type="ChEBI" id="CHEBI:29985"/>
    </ligand>
</feature>
<dbReference type="Pfam" id="PF01094">
    <property type="entry name" value="ANF_receptor"/>
    <property type="match status" value="1"/>
</dbReference>
<evidence type="ECO:0000256" key="11">
    <source>
        <dbReference type="ARBA" id="ARBA00023157"/>
    </source>
</evidence>
<feature type="transmembrane region" description="Helical" evidence="23">
    <location>
        <begin position="632"/>
        <end position="654"/>
    </location>
</feature>
<dbReference type="Pfam" id="PF10613">
    <property type="entry name" value="Lig_chan-Glu_bd"/>
    <property type="match status" value="1"/>
</dbReference>
<evidence type="ECO:0000256" key="3">
    <source>
        <dbReference type="ARBA" id="ARBA00022553"/>
    </source>
</evidence>
<keyword evidence="16" id="KW-0449">Lipoprotein</keyword>
<evidence type="ECO:0000256" key="13">
    <source>
        <dbReference type="ARBA" id="ARBA00023180"/>
    </source>
</evidence>
<evidence type="ECO:0000256" key="14">
    <source>
        <dbReference type="ARBA" id="ARBA00023257"/>
    </source>
</evidence>
<evidence type="ECO:0000256" key="1">
    <source>
        <dbReference type="ARBA" id="ARBA00022448"/>
    </source>
</evidence>
<keyword evidence="7 23" id="KW-0770">Synapse</keyword>
<feature type="transmembrane region" description="Helical" evidence="23">
    <location>
        <begin position="547"/>
        <end position="569"/>
    </location>
</feature>
<keyword evidence="6 23" id="KW-1133">Transmembrane helix</keyword>
<keyword evidence="2 23" id="KW-1003">Cell membrane</keyword>
<comment type="function">
    <text evidence="23">Receptor for glutamate that functions as a ligand-gated ion channel in the central nervous system and plays an important role in excitatory synaptic transmission. L-glutamate acts as an excitatory neurotransmitter at many synapses in the central nervous system.</text>
</comment>
<dbReference type="FunFam" id="3.40.190.10:FF:000666">
    <property type="entry name" value="Glutamate receptor, ionotropic, AMPA 2a"/>
    <property type="match status" value="1"/>
</dbReference>
<evidence type="ECO:0000256" key="15">
    <source>
        <dbReference type="ARBA" id="ARBA00023286"/>
    </source>
</evidence>
<keyword evidence="12 23" id="KW-0675">Receptor</keyword>
<keyword evidence="11 22" id="KW-1015">Disulfide bond</keyword>
<dbReference type="PRINTS" id="PR00177">
    <property type="entry name" value="NMDARECEPTOR"/>
</dbReference>
<keyword evidence="15 23" id="KW-1071">Ligand-gated ion channel</keyword>
<evidence type="ECO:0000256" key="9">
    <source>
        <dbReference type="ARBA" id="ARBA00023136"/>
    </source>
</evidence>
<evidence type="ECO:0000256" key="18">
    <source>
        <dbReference type="ARBA" id="ARBA00034104"/>
    </source>
</evidence>
<dbReference type="InterPro" id="IPR001508">
    <property type="entry name" value="Iono_Glu_rcpt_met"/>
</dbReference>
<dbReference type="GO" id="GO:0022824">
    <property type="term" value="F:transmitter-gated monoatomic ion channel activity"/>
    <property type="evidence" value="ECO:0007669"/>
    <property type="project" value="UniProtKB-ARBA"/>
</dbReference>
<reference evidence="26" key="1">
    <citation type="submission" date="2020-06" db="EMBL/GenBank/DDBJ databases">
        <authorList>
            <consortium name="Wellcome Sanger Institute Data Sharing"/>
        </authorList>
    </citation>
    <scope>NUCLEOTIDE SEQUENCE [LARGE SCALE GENOMIC DNA]</scope>
</reference>
<comment type="subcellular location">
    <subcellularLocation>
        <location evidence="18 23">Postsynaptic cell membrane</location>
        <topology evidence="18 23">Multi-pass membrane protein</topology>
    </subcellularLocation>
</comment>
<organism evidence="26 27">
    <name type="scientific">Gouania willdenowi</name>
    <name type="common">Blunt-snouted clingfish</name>
    <name type="synonym">Lepadogaster willdenowi</name>
    <dbReference type="NCBI Taxonomy" id="441366"/>
    <lineage>
        <taxon>Eukaryota</taxon>
        <taxon>Metazoa</taxon>
        <taxon>Chordata</taxon>
        <taxon>Craniata</taxon>
        <taxon>Vertebrata</taxon>
        <taxon>Euteleostomi</taxon>
        <taxon>Actinopterygii</taxon>
        <taxon>Neopterygii</taxon>
        <taxon>Teleostei</taxon>
        <taxon>Neoteleostei</taxon>
        <taxon>Acanthomorphata</taxon>
        <taxon>Ovalentaria</taxon>
        <taxon>Blenniimorphae</taxon>
        <taxon>Blenniiformes</taxon>
        <taxon>Gobiesocoidei</taxon>
        <taxon>Gobiesocidae</taxon>
        <taxon>Gobiesocinae</taxon>
        <taxon>Gouania</taxon>
    </lineage>
</organism>
<dbReference type="GO" id="GO:0007166">
    <property type="term" value="P:cell surface receptor signaling pathway"/>
    <property type="evidence" value="ECO:0007669"/>
    <property type="project" value="UniProtKB-ARBA"/>
</dbReference>
<evidence type="ECO:0000256" key="16">
    <source>
        <dbReference type="ARBA" id="ARBA00023288"/>
    </source>
</evidence>
<keyword evidence="3" id="KW-0597">Phosphoprotein</keyword>
<evidence type="ECO:0000313" key="27">
    <source>
        <dbReference type="Proteomes" id="UP000694680"/>
    </source>
</evidence>
<evidence type="ECO:0000256" key="20">
    <source>
        <dbReference type="PIRSR" id="PIRSR601508-1"/>
    </source>
</evidence>
<evidence type="ECO:0000256" key="21">
    <source>
        <dbReference type="PIRSR" id="PIRSR601508-2"/>
    </source>
</evidence>
<dbReference type="SUPFAM" id="SSF53850">
    <property type="entry name" value="Periplasmic binding protein-like II"/>
    <property type="match status" value="1"/>
</dbReference>
<evidence type="ECO:0000259" key="24">
    <source>
        <dbReference type="SMART" id="SM00079"/>
    </source>
</evidence>
<dbReference type="CDD" id="cd13727">
    <property type="entry name" value="PBP2_iGluR_AMPA_GluR4"/>
    <property type="match status" value="1"/>
</dbReference>
<feature type="domain" description="Ionotropic glutamate receptor L-glutamate and glycine-binding" evidence="25">
    <location>
        <begin position="430"/>
        <end position="495"/>
    </location>
</feature>
<feature type="binding site" evidence="20">
    <location>
        <position position="504"/>
    </location>
    <ligand>
        <name>L-glutamate</name>
        <dbReference type="ChEBI" id="CHEBI:29985"/>
    </ligand>
</feature>